<evidence type="ECO:0000256" key="3">
    <source>
        <dbReference type="ARBA" id="ARBA00012438"/>
    </source>
</evidence>
<dbReference type="Gene3D" id="1.20.120.160">
    <property type="entry name" value="HPT domain"/>
    <property type="match status" value="1"/>
</dbReference>
<dbReference type="InterPro" id="IPR008207">
    <property type="entry name" value="Sig_transdc_His_kin_Hpt_dom"/>
</dbReference>
<evidence type="ECO:0000256" key="8">
    <source>
        <dbReference type="ARBA" id="ARBA00022679"/>
    </source>
</evidence>
<dbReference type="Gene3D" id="2.30.30.40">
    <property type="entry name" value="SH3 Domains"/>
    <property type="match status" value="1"/>
</dbReference>
<keyword evidence="5" id="KW-0963">Cytoplasm</keyword>
<evidence type="ECO:0000256" key="9">
    <source>
        <dbReference type="ARBA" id="ARBA00022741"/>
    </source>
</evidence>
<dbReference type="PROSITE" id="PS50851">
    <property type="entry name" value="CHEW"/>
    <property type="match status" value="1"/>
</dbReference>
<dbReference type="PANTHER" id="PTHR43395">
    <property type="entry name" value="SENSOR HISTIDINE KINASE CHEA"/>
    <property type="match status" value="1"/>
</dbReference>
<evidence type="ECO:0000256" key="13">
    <source>
        <dbReference type="ARBA" id="ARBA00035100"/>
    </source>
</evidence>
<evidence type="ECO:0000313" key="18">
    <source>
        <dbReference type="EMBL" id="MBB6443982.1"/>
    </source>
</evidence>
<dbReference type="Gene3D" id="1.10.287.560">
    <property type="entry name" value="Histidine kinase CheA-like, homodimeric domain"/>
    <property type="match status" value="1"/>
</dbReference>
<evidence type="ECO:0000256" key="4">
    <source>
        <dbReference type="ARBA" id="ARBA00021495"/>
    </source>
</evidence>
<accession>A0A7X0LUW7</accession>
<dbReference type="SMART" id="SM00387">
    <property type="entry name" value="HATPase_c"/>
    <property type="match status" value="1"/>
</dbReference>
<dbReference type="InterPro" id="IPR005467">
    <property type="entry name" value="His_kinase_dom"/>
</dbReference>
<dbReference type="EC" id="2.7.13.3" evidence="3"/>
<gene>
    <name evidence="18" type="ORF">HNR53_000570</name>
</gene>
<dbReference type="SUPFAM" id="SSF55052">
    <property type="entry name" value="CheY-binding domain of CheA"/>
    <property type="match status" value="1"/>
</dbReference>
<comment type="subcellular location">
    <subcellularLocation>
        <location evidence="2">Cytoplasm</location>
    </subcellularLocation>
</comment>
<dbReference type="PRINTS" id="PR00344">
    <property type="entry name" value="BCTRLSENSOR"/>
</dbReference>
<dbReference type="InterPro" id="IPR036890">
    <property type="entry name" value="HATPase_C_sf"/>
</dbReference>
<dbReference type="GO" id="GO:0005737">
    <property type="term" value="C:cytoplasm"/>
    <property type="evidence" value="ECO:0007669"/>
    <property type="project" value="UniProtKB-SubCell"/>
</dbReference>
<dbReference type="RefSeq" id="WP_184522559.1">
    <property type="nucleotide sequence ID" value="NZ_JACHGK010000001.1"/>
</dbReference>
<evidence type="ECO:0000256" key="2">
    <source>
        <dbReference type="ARBA" id="ARBA00004496"/>
    </source>
</evidence>
<dbReference type="Pfam" id="PF07194">
    <property type="entry name" value="P2"/>
    <property type="match status" value="1"/>
</dbReference>
<evidence type="ECO:0000256" key="14">
    <source>
        <dbReference type="PROSITE-ProRule" id="PRU00110"/>
    </source>
</evidence>
<dbReference type="InterPro" id="IPR051315">
    <property type="entry name" value="Bact_Chemotaxis_CheA"/>
</dbReference>
<dbReference type="InterPro" id="IPR037006">
    <property type="entry name" value="CheA-like_homodim_sf"/>
</dbReference>
<evidence type="ECO:0000256" key="6">
    <source>
        <dbReference type="ARBA" id="ARBA00022500"/>
    </source>
</evidence>
<keyword evidence="9" id="KW-0547">Nucleotide-binding</keyword>
<comment type="catalytic activity">
    <reaction evidence="1">
        <text>ATP + protein L-histidine = ADP + protein N-phospho-L-histidine.</text>
        <dbReference type="EC" id="2.7.13.3"/>
    </reaction>
</comment>
<evidence type="ECO:0000256" key="1">
    <source>
        <dbReference type="ARBA" id="ARBA00000085"/>
    </source>
</evidence>
<evidence type="ECO:0000256" key="11">
    <source>
        <dbReference type="ARBA" id="ARBA00022840"/>
    </source>
</evidence>
<dbReference type="CDD" id="cd00088">
    <property type="entry name" value="HPT"/>
    <property type="match status" value="1"/>
</dbReference>
<keyword evidence="7 14" id="KW-0597">Phosphoprotein</keyword>
<dbReference type="Pfam" id="PF01584">
    <property type="entry name" value="CheW"/>
    <property type="match status" value="1"/>
</dbReference>
<dbReference type="GO" id="GO:0000155">
    <property type="term" value="F:phosphorelay sensor kinase activity"/>
    <property type="evidence" value="ECO:0007669"/>
    <property type="project" value="InterPro"/>
</dbReference>
<evidence type="ECO:0000256" key="5">
    <source>
        <dbReference type="ARBA" id="ARBA00022490"/>
    </source>
</evidence>
<dbReference type="Proteomes" id="UP000531594">
    <property type="component" value="Unassembled WGS sequence"/>
</dbReference>
<dbReference type="SMART" id="SM01231">
    <property type="entry name" value="H-kinase_dim"/>
    <property type="match status" value="1"/>
</dbReference>
<dbReference type="Pfam" id="PF02895">
    <property type="entry name" value="H-kinase_dim"/>
    <property type="match status" value="1"/>
</dbReference>
<organism evidence="18 19">
    <name type="scientific">Bacillus benzoevorans</name>
    <dbReference type="NCBI Taxonomy" id="1456"/>
    <lineage>
        <taxon>Bacteria</taxon>
        <taxon>Bacillati</taxon>
        <taxon>Bacillota</taxon>
        <taxon>Bacilli</taxon>
        <taxon>Bacillales</taxon>
        <taxon>Bacillaceae</taxon>
        <taxon>Bacillus</taxon>
    </lineage>
</organism>
<dbReference type="SMART" id="SM00260">
    <property type="entry name" value="CheW"/>
    <property type="match status" value="1"/>
</dbReference>
<dbReference type="InterPro" id="IPR010808">
    <property type="entry name" value="CheA_P2-bd"/>
</dbReference>
<dbReference type="InterPro" id="IPR036641">
    <property type="entry name" value="HPT_dom_sf"/>
</dbReference>
<keyword evidence="8 18" id="KW-0808">Transferase</keyword>
<evidence type="ECO:0000259" key="17">
    <source>
        <dbReference type="PROSITE" id="PS50894"/>
    </source>
</evidence>
<dbReference type="GO" id="GO:0006935">
    <property type="term" value="P:chemotaxis"/>
    <property type="evidence" value="ECO:0007669"/>
    <property type="project" value="UniProtKB-KW"/>
</dbReference>
<keyword evidence="19" id="KW-1185">Reference proteome</keyword>
<dbReference type="InterPro" id="IPR036097">
    <property type="entry name" value="HisK_dim/P_sf"/>
</dbReference>
<sequence>MSDFHSNEQFLDMYIFETAQNIEQIEEAILSSEEYDGYSLEVINDIFRHMHTIKGSSAVMHFEHISTLAHAIEDLFFFIREEQPQNLDTSSINDHILAGVDFIKVELEKIKNEDAANGDAGNLISHIRNLLEVLKGNGISAPPEKAERLENHITSDCYESALQSLPKNIFKATIFFKDGCEMENIRAFAIISHLKEFIKEIYHLPKDIIEDGESVNIIKDKGFVIYVKTEQSYEEMYDFFIQTIFLKELRLVELEDDQEIKRLFAEEKKPVQYDNPIKTAKAVLQEEKEVHSSHVQSIISVNVAKLDKLMDLVGEMVIAEAMVIQNPDLEGLEIDNFHKASRHLHKITTEIQDMVMSIRMVPLANTFHKMHRIVRDMGKKLGKEVKLQIIGEETEVDKNIIEHISDPLMHIVRNSIDHGIENGEEREAKEKQRKGTVTIEAKNSGSDVLIMISDDGKGLNKEKLLARAKDHDLISKPESELSVKEIYNLIFIPGFSTKENITEFSGRGVGMDVVTRNLEAVGGSASVDSLEGAGTTITLKIPLTLAIIDGMNVRVGNSRYTIPITTIKESFRPEKKDIFTDPDGNEIIMVRGDCYPILRLHECYGVHTEITDFMEGIFIMVEQDNHILCLFVDELVGQQQVVVKTLPDYIKNKRKIQGLAGCTLLGDGSISLILDIGGLVNLKVQQAIITS</sequence>
<dbReference type="SUPFAM" id="SSF47384">
    <property type="entry name" value="Homodimeric domain of signal transducing histidine kinase"/>
    <property type="match status" value="1"/>
</dbReference>
<dbReference type="GO" id="GO:0005524">
    <property type="term" value="F:ATP binding"/>
    <property type="evidence" value="ECO:0007669"/>
    <property type="project" value="UniProtKB-KW"/>
</dbReference>
<dbReference type="SUPFAM" id="SSF47226">
    <property type="entry name" value="Histidine-containing phosphotransfer domain, HPT domain"/>
    <property type="match status" value="1"/>
</dbReference>
<dbReference type="Pfam" id="PF02518">
    <property type="entry name" value="HATPase_c"/>
    <property type="match status" value="1"/>
</dbReference>
<name>A0A7X0LUW7_9BACI</name>
<dbReference type="Pfam" id="PF01627">
    <property type="entry name" value="Hpt"/>
    <property type="match status" value="1"/>
</dbReference>
<evidence type="ECO:0000313" key="19">
    <source>
        <dbReference type="Proteomes" id="UP000531594"/>
    </source>
</evidence>
<comment type="caution">
    <text evidence="18">The sequence shown here is derived from an EMBL/GenBank/DDBJ whole genome shotgun (WGS) entry which is preliminary data.</text>
</comment>
<comment type="function">
    <text evidence="13">Involved in the transmission of sensory signals from the chemoreceptors to the flagellar motors. CheA is autophosphorylated; it can transfer its phosphate group to either CheB or CheY.</text>
</comment>
<dbReference type="PROSITE" id="PS50894">
    <property type="entry name" value="HPT"/>
    <property type="match status" value="1"/>
</dbReference>
<protein>
    <recommendedName>
        <fullName evidence="4">Chemotaxis protein CheA</fullName>
        <ecNumber evidence="3">2.7.13.3</ecNumber>
    </recommendedName>
</protein>
<evidence type="ECO:0000256" key="7">
    <source>
        <dbReference type="ARBA" id="ARBA00022553"/>
    </source>
</evidence>
<dbReference type="EMBL" id="JACHGK010000001">
    <property type="protein sequence ID" value="MBB6443982.1"/>
    <property type="molecule type" value="Genomic_DNA"/>
</dbReference>
<feature type="domain" description="Histidine kinase" evidence="15">
    <location>
        <begin position="341"/>
        <end position="545"/>
    </location>
</feature>
<dbReference type="InterPro" id="IPR004105">
    <property type="entry name" value="CheA-like_dim"/>
</dbReference>
<feature type="domain" description="CheW-like" evidence="16">
    <location>
        <begin position="547"/>
        <end position="685"/>
    </location>
</feature>
<evidence type="ECO:0000259" key="16">
    <source>
        <dbReference type="PROSITE" id="PS50851"/>
    </source>
</evidence>
<dbReference type="SUPFAM" id="SSF55874">
    <property type="entry name" value="ATPase domain of HSP90 chaperone/DNA topoisomerase II/histidine kinase"/>
    <property type="match status" value="1"/>
</dbReference>
<dbReference type="CDD" id="cd16916">
    <property type="entry name" value="HATPase_CheA-like"/>
    <property type="match status" value="1"/>
</dbReference>
<dbReference type="PANTHER" id="PTHR43395:SF10">
    <property type="entry name" value="CHEMOTAXIS PROTEIN CHEA"/>
    <property type="match status" value="1"/>
</dbReference>
<dbReference type="PROSITE" id="PS50109">
    <property type="entry name" value="HIS_KIN"/>
    <property type="match status" value="1"/>
</dbReference>
<keyword evidence="11" id="KW-0067">ATP-binding</keyword>
<dbReference type="InterPro" id="IPR036061">
    <property type="entry name" value="CheW-like_dom_sf"/>
</dbReference>
<proteinExistence type="predicted"/>
<dbReference type="InterPro" id="IPR003594">
    <property type="entry name" value="HATPase_dom"/>
</dbReference>
<dbReference type="SMART" id="SM00073">
    <property type="entry name" value="HPT"/>
    <property type="match status" value="1"/>
</dbReference>
<dbReference type="Gene3D" id="3.30.565.10">
    <property type="entry name" value="Histidine kinase-like ATPase, C-terminal domain"/>
    <property type="match status" value="1"/>
</dbReference>
<feature type="modified residue" description="Phosphohistidine" evidence="14">
    <location>
        <position position="51"/>
    </location>
</feature>
<dbReference type="SUPFAM" id="SSF50341">
    <property type="entry name" value="CheW-like"/>
    <property type="match status" value="1"/>
</dbReference>
<dbReference type="InterPro" id="IPR035891">
    <property type="entry name" value="CheY-binding_CheA"/>
</dbReference>
<dbReference type="AlphaFoldDB" id="A0A7X0LUW7"/>
<evidence type="ECO:0000256" key="10">
    <source>
        <dbReference type="ARBA" id="ARBA00022777"/>
    </source>
</evidence>
<evidence type="ECO:0000259" key="15">
    <source>
        <dbReference type="PROSITE" id="PS50109"/>
    </source>
</evidence>
<dbReference type="InterPro" id="IPR002545">
    <property type="entry name" value="CheW-lke_dom"/>
</dbReference>
<keyword evidence="6" id="KW-0145">Chemotaxis</keyword>
<dbReference type="CDD" id="cd00731">
    <property type="entry name" value="CheA_reg"/>
    <property type="match status" value="1"/>
</dbReference>
<keyword evidence="10 18" id="KW-0418">Kinase</keyword>
<feature type="domain" description="HPt" evidence="17">
    <location>
        <begin position="3"/>
        <end position="110"/>
    </location>
</feature>
<dbReference type="FunFam" id="3.30.565.10:FF:000016">
    <property type="entry name" value="Chemotaxis protein CheA, putative"/>
    <property type="match status" value="1"/>
</dbReference>
<dbReference type="InterPro" id="IPR004358">
    <property type="entry name" value="Sig_transdc_His_kin-like_C"/>
</dbReference>
<evidence type="ECO:0000256" key="12">
    <source>
        <dbReference type="ARBA" id="ARBA00023012"/>
    </source>
</evidence>
<keyword evidence="12" id="KW-0902">Two-component regulatory system</keyword>
<reference evidence="18 19" key="1">
    <citation type="submission" date="2020-08" db="EMBL/GenBank/DDBJ databases">
        <title>Genomic Encyclopedia of Type Strains, Phase IV (KMG-IV): sequencing the most valuable type-strain genomes for metagenomic binning, comparative biology and taxonomic classification.</title>
        <authorList>
            <person name="Goeker M."/>
        </authorList>
    </citation>
    <scope>NUCLEOTIDE SEQUENCE [LARGE SCALE GENOMIC DNA]</scope>
    <source>
        <strain evidence="18 19">DSM 5391</strain>
    </source>
</reference>